<evidence type="ECO:0000313" key="2">
    <source>
        <dbReference type="Proteomes" id="UP000226031"/>
    </source>
</evidence>
<dbReference type="Proteomes" id="UP000226031">
    <property type="component" value="Unassembled WGS sequence"/>
</dbReference>
<keyword evidence="2" id="KW-1185">Reference proteome</keyword>
<comment type="caution">
    <text evidence="1">The sequence shown here is derived from an EMBL/GenBank/DDBJ whole genome shotgun (WGS) entry which is preliminary data.</text>
</comment>
<proteinExistence type="predicted"/>
<dbReference type="VEuPathDB" id="FungiDB:EMCG_04172"/>
<dbReference type="AlphaFoldDB" id="A0A2B7Z5L2"/>
<dbReference type="EMBL" id="PDND01000119">
    <property type="protein sequence ID" value="PGH31664.1"/>
    <property type="molecule type" value="Genomic_DNA"/>
</dbReference>
<name>A0A2B7Z5L2_9EURO</name>
<accession>A0A2B7Z5L2</accession>
<evidence type="ECO:0000313" key="1">
    <source>
        <dbReference type="EMBL" id="PGH31664.1"/>
    </source>
</evidence>
<sequence length="99" mass="11905">MCSNFLGSRPLSRRWAIFALQRTAKIYSRTFIILYALPPNNTKTGKLSQWHRNAEDDYRELRRPKWKSTERRLPEIEYMIQSDMVDEKARSGLDSRRRK</sequence>
<organism evidence="1 2">
    <name type="scientific">[Emmonsia] crescens</name>
    <dbReference type="NCBI Taxonomy" id="73230"/>
    <lineage>
        <taxon>Eukaryota</taxon>
        <taxon>Fungi</taxon>
        <taxon>Dikarya</taxon>
        <taxon>Ascomycota</taxon>
        <taxon>Pezizomycotina</taxon>
        <taxon>Eurotiomycetes</taxon>
        <taxon>Eurotiomycetidae</taxon>
        <taxon>Onygenales</taxon>
        <taxon>Ajellomycetaceae</taxon>
        <taxon>Emergomyces</taxon>
    </lineage>
</organism>
<protein>
    <submittedName>
        <fullName evidence="1">Uncharacterized protein</fullName>
    </submittedName>
</protein>
<gene>
    <name evidence="1" type="ORF">GX50_05558</name>
</gene>
<reference evidence="1 2" key="1">
    <citation type="submission" date="2017-10" db="EMBL/GenBank/DDBJ databases">
        <title>Comparative genomics in systemic dimorphic fungi from Ajellomycetaceae.</title>
        <authorList>
            <person name="Munoz J.F."/>
            <person name="Mcewen J.G."/>
            <person name="Clay O.K."/>
            <person name="Cuomo C.A."/>
        </authorList>
    </citation>
    <scope>NUCLEOTIDE SEQUENCE [LARGE SCALE GENOMIC DNA]</scope>
    <source>
        <strain evidence="1 2">UAMH4076</strain>
    </source>
</reference>